<reference evidence="11 12" key="1">
    <citation type="submission" date="2018-04" db="EMBL/GenBank/DDBJ databases">
        <title>Halococcoides cellulosivorans gen. nov., sp. nov., an extremely halophilic cellulose-utilizing haloarchaeon from hypersaline lakes.</title>
        <authorList>
            <person name="Sorokin D.Y."/>
            <person name="Toshchakov S.V."/>
            <person name="Samarov N.I."/>
            <person name="Korzhenkov A."/>
            <person name="Kublanov I.V."/>
        </authorList>
    </citation>
    <scope>NUCLEOTIDE SEQUENCE [LARGE SCALE GENOMIC DNA]</scope>
    <source>
        <strain evidence="11 12">HArcel1</strain>
    </source>
</reference>
<feature type="binding site" evidence="8">
    <location>
        <position position="69"/>
    </location>
    <ligand>
        <name>substrate</name>
    </ligand>
</feature>
<dbReference type="InterPro" id="IPR041739">
    <property type="entry name" value="G5K_ProB"/>
</dbReference>
<evidence type="ECO:0000256" key="2">
    <source>
        <dbReference type="ARBA" id="ARBA00022605"/>
    </source>
</evidence>
<keyword evidence="4 8" id="KW-0808">Transferase</keyword>
<dbReference type="GeneID" id="36511504"/>
<evidence type="ECO:0000313" key="11">
    <source>
        <dbReference type="EMBL" id="AWB26813.1"/>
    </source>
</evidence>
<dbReference type="EC" id="2.7.2.11" evidence="8"/>
<comment type="function">
    <text evidence="8">Catalyzes the transfer of a phosphate group to glutamate to form L-glutamate 5-phosphate.</text>
</comment>
<dbReference type="InterPro" id="IPR001057">
    <property type="entry name" value="Glu/AcGlu_kinase"/>
</dbReference>
<name>A0A2R4WZ37_9EURY</name>
<dbReference type="InterPro" id="IPR036393">
    <property type="entry name" value="AceGlu_kinase-like_sf"/>
</dbReference>
<evidence type="ECO:0000256" key="3">
    <source>
        <dbReference type="ARBA" id="ARBA00022650"/>
    </source>
</evidence>
<comment type="subcellular location">
    <subcellularLocation>
        <location evidence="8">Cytoplasm</location>
    </subcellularLocation>
</comment>
<dbReference type="Gene3D" id="3.40.1160.10">
    <property type="entry name" value="Acetylglutamate kinase-like"/>
    <property type="match status" value="1"/>
</dbReference>
<evidence type="ECO:0000259" key="10">
    <source>
        <dbReference type="Pfam" id="PF00696"/>
    </source>
</evidence>
<feature type="binding site" evidence="8">
    <location>
        <position position="29"/>
    </location>
    <ligand>
        <name>ATP</name>
        <dbReference type="ChEBI" id="CHEBI:30616"/>
    </ligand>
</feature>
<dbReference type="EMBL" id="CP028858">
    <property type="protein sequence ID" value="AWB26813.1"/>
    <property type="molecule type" value="Genomic_DNA"/>
</dbReference>
<keyword evidence="2 8" id="KW-0028">Amino-acid biosynthesis</keyword>
<dbReference type="Pfam" id="PF00696">
    <property type="entry name" value="AA_kinase"/>
    <property type="match status" value="1"/>
</dbReference>
<dbReference type="AlphaFoldDB" id="A0A2R4WZ37"/>
<evidence type="ECO:0000313" key="12">
    <source>
        <dbReference type="Proteomes" id="UP000244727"/>
    </source>
</evidence>
<evidence type="ECO:0000256" key="5">
    <source>
        <dbReference type="ARBA" id="ARBA00022741"/>
    </source>
</evidence>
<organism evidence="11 12">
    <name type="scientific">Halococcoides cellulosivorans</name>
    <dbReference type="NCBI Taxonomy" id="1679096"/>
    <lineage>
        <taxon>Archaea</taxon>
        <taxon>Methanobacteriati</taxon>
        <taxon>Methanobacteriota</taxon>
        <taxon>Stenosarchaea group</taxon>
        <taxon>Halobacteria</taxon>
        <taxon>Halobacteriales</taxon>
        <taxon>Haloarculaceae</taxon>
        <taxon>Halococcoides</taxon>
    </lineage>
</organism>
<dbReference type="UniPathway" id="UPA00098">
    <property type="reaction ID" value="UER00359"/>
</dbReference>
<keyword evidence="12" id="KW-1185">Reference proteome</keyword>
<gene>
    <name evidence="8 11" type="primary">proB</name>
    <name evidence="11" type="ORF">HARCEL1_03315</name>
</gene>
<dbReference type="GO" id="GO:0005829">
    <property type="term" value="C:cytosol"/>
    <property type="evidence" value="ECO:0007669"/>
    <property type="project" value="TreeGrafter"/>
</dbReference>
<feature type="region of interest" description="Disordered" evidence="9">
    <location>
        <begin position="1"/>
        <end position="21"/>
    </location>
</feature>
<dbReference type="InterPro" id="IPR011529">
    <property type="entry name" value="Glu_5kinase"/>
</dbReference>
<dbReference type="SUPFAM" id="SSF53633">
    <property type="entry name" value="Carbamate kinase-like"/>
    <property type="match status" value="1"/>
</dbReference>
<dbReference type="NCBIfam" id="TIGR01027">
    <property type="entry name" value="proB"/>
    <property type="match status" value="1"/>
</dbReference>
<sequence>MSEFDASVDPEVVERTRERAASADRVVVKAGTNSLTDADSNLDDDKLDKLVDDIADLRNRGREVLLVSSGAIGAGHGRVEAPTDTVEAAQALSTVGQSHLMRRYTESFERYDMTVAQVLVTQADIDDPERFTNFRNTIETLFEWGVVPIVNENDAIAIEEIQIGDNDMLSSAVAMGVDADLLVTLTDVDGVYTGHPDRDPTARKIAAVGENYAEVQDLVQDSATDGFGGIITKVEGARRVNEHGIPAVVAGSAEPDVLDRIADGESVGTIFVPVNGE</sequence>
<dbReference type="InterPro" id="IPR005715">
    <property type="entry name" value="Glu_5kinase/COase_Synthase"/>
</dbReference>
<keyword evidence="6 8" id="KW-0418">Kinase</keyword>
<feature type="compositionally biased region" description="Basic and acidic residues" evidence="9">
    <location>
        <begin position="12"/>
        <end position="21"/>
    </location>
</feature>
<dbReference type="FunFam" id="3.40.1160.10:FF:000006">
    <property type="entry name" value="Glutamate 5-kinase"/>
    <property type="match status" value="1"/>
</dbReference>
<keyword evidence="7 8" id="KW-0067">ATP-binding</keyword>
<dbReference type="RefSeq" id="WP_108381182.1">
    <property type="nucleotide sequence ID" value="NZ_CP028858.1"/>
</dbReference>
<dbReference type="Proteomes" id="UP000244727">
    <property type="component" value="Chromosome"/>
</dbReference>
<dbReference type="PANTHER" id="PTHR43654:SF1">
    <property type="entry name" value="ISOPENTENYL PHOSPHATE KINASE"/>
    <property type="match status" value="1"/>
</dbReference>
<feature type="binding site" evidence="8">
    <location>
        <position position="154"/>
    </location>
    <ligand>
        <name>substrate</name>
    </ligand>
</feature>
<accession>A0A2R4WZ37</accession>
<feature type="binding site" evidence="8">
    <location>
        <position position="166"/>
    </location>
    <ligand>
        <name>substrate</name>
    </ligand>
</feature>
<evidence type="ECO:0000256" key="7">
    <source>
        <dbReference type="ARBA" id="ARBA00022840"/>
    </source>
</evidence>
<evidence type="ECO:0000256" key="6">
    <source>
        <dbReference type="ARBA" id="ARBA00022777"/>
    </source>
</evidence>
<comment type="similarity">
    <text evidence="8">Belongs to the glutamate 5-kinase family.</text>
</comment>
<keyword evidence="3 8" id="KW-0641">Proline biosynthesis</keyword>
<dbReference type="PANTHER" id="PTHR43654">
    <property type="entry name" value="GLUTAMATE 5-KINASE"/>
    <property type="match status" value="1"/>
</dbReference>
<keyword evidence="1 8" id="KW-0963">Cytoplasm</keyword>
<comment type="catalytic activity">
    <reaction evidence="8">
        <text>L-glutamate + ATP = L-glutamyl 5-phosphate + ADP</text>
        <dbReference type="Rhea" id="RHEA:14877"/>
        <dbReference type="ChEBI" id="CHEBI:29985"/>
        <dbReference type="ChEBI" id="CHEBI:30616"/>
        <dbReference type="ChEBI" id="CHEBI:58274"/>
        <dbReference type="ChEBI" id="CHEBI:456216"/>
        <dbReference type="EC" id="2.7.2.11"/>
    </reaction>
</comment>
<dbReference type="PRINTS" id="PR00474">
    <property type="entry name" value="GLU5KINASE"/>
</dbReference>
<feature type="domain" description="Aspartate/glutamate/uridylate kinase" evidence="10">
    <location>
        <begin position="25"/>
        <end position="250"/>
    </location>
</feature>
<keyword evidence="5 8" id="KW-0547">Nucleotide-binding</keyword>
<evidence type="ECO:0000256" key="4">
    <source>
        <dbReference type="ARBA" id="ARBA00022679"/>
    </source>
</evidence>
<evidence type="ECO:0000256" key="1">
    <source>
        <dbReference type="ARBA" id="ARBA00022490"/>
    </source>
</evidence>
<comment type="caution">
    <text evidence="8">Lacks conserved residue(s) required for the propagation of feature annotation.</text>
</comment>
<comment type="pathway">
    <text evidence="8">Amino-acid biosynthesis; L-proline biosynthesis; L-glutamate 5-semialdehyde from L-glutamate: step 1/2.</text>
</comment>
<feature type="binding site" evidence="8">
    <location>
        <begin position="186"/>
        <end position="187"/>
    </location>
    <ligand>
        <name>ATP</name>
        <dbReference type="ChEBI" id="CHEBI:30616"/>
    </ligand>
</feature>
<dbReference type="PIRSF" id="PIRSF000729">
    <property type="entry name" value="GK"/>
    <property type="match status" value="1"/>
</dbReference>
<dbReference type="HAMAP" id="MF_00456">
    <property type="entry name" value="ProB"/>
    <property type="match status" value="1"/>
</dbReference>
<protein>
    <recommendedName>
        <fullName evidence="8">Glutamate 5-kinase</fullName>
        <ecNumber evidence="8">2.7.2.11</ecNumber>
    </recommendedName>
    <alternativeName>
        <fullName evidence="8">Gamma-glutamyl kinase</fullName>
        <shortName evidence="8">GK</shortName>
    </alternativeName>
</protein>
<proteinExistence type="inferred from homology"/>
<dbReference type="CDD" id="cd04242">
    <property type="entry name" value="AAK_G5K_ProB"/>
    <property type="match status" value="1"/>
</dbReference>
<dbReference type="InterPro" id="IPR001048">
    <property type="entry name" value="Asp/Glu/Uridylate_kinase"/>
</dbReference>
<dbReference type="GO" id="GO:0005524">
    <property type="term" value="F:ATP binding"/>
    <property type="evidence" value="ECO:0007669"/>
    <property type="project" value="UniProtKB-KW"/>
</dbReference>
<dbReference type="KEGG" id="harc:HARCEL1_03315"/>
<evidence type="ECO:0000256" key="8">
    <source>
        <dbReference type="HAMAP-Rule" id="MF_00456"/>
    </source>
</evidence>
<evidence type="ECO:0000256" key="9">
    <source>
        <dbReference type="SAM" id="MobiDB-lite"/>
    </source>
</evidence>
<dbReference type="GO" id="GO:0055129">
    <property type="term" value="P:L-proline biosynthetic process"/>
    <property type="evidence" value="ECO:0007669"/>
    <property type="project" value="UniProtKB-UniRule"/>
</dbReference>
<dbReference type="GO" id="GO:0004349">
    <property type="term" value="F:glutamate 5-kinase activity"/>
    <property type="evidence" value="ECO:0007669"/>
    <property type="project" value="UniProtKB-UniRule"/>
</dbReference>